<proteinExistence type="inferred from homology"/>
<feature type="coiled-coil region" evidence="11">
    <location>
        <begin position="356"/>
        <end position="404"/>
    </location>
</feature>
<evidence type="ECO:0000256" key="2">
    <source>
        <dbReference type="ARBA" id="ARBA00006461"/>
    </source>
</evidence>
<evidence type="ECO:0000256" key="11">
    <source>
        <dbReference type="SAM" id="Coils"/>
    </source>
</evidence>
<feature type="region of interest" description="Disordered" evidence="12">
    <location>
        <begin position="1383"/>
        <end position="1468"/>
    </location>
</feature>
<dbReference type="InterPro" id="IPR038718">
    <property type="entry name" value="SNF2-like_sf"/>
</dbReference>
<feature type="compositionally biased region" description="Basic and acidic residues" evidence="12">
    <location>
        <begin position="1407"/>
        <end position="1454"/>
    </location>
</feature>
<feature type="compositionally biased region" description="Basic and acidic residues" evidence="12">
    <location>
        <begin position="1135"/>
        <end position="1147"/>
    </location>
</feature>
<dbReference type="InterPro" id="IPR013256">
    <property type="entry name" value="Chromatin_SPT2"/>
</dbReference>
<evidence type="ECO:0000256" key="3">
    <source>
        <dbReference type="ARBA" id="ARBA00007025"/>
    </source>
</evidence>
<keyword evidence="9" id="KW-0238">DNA-binding</keyword>
<dbReference type="SMART" id="SM00784">
    <property type="entry name" value="SPT2"/>
    <property type="match status" value="1"/>
</dbReference>
<evidence type="ECO:0000256" key="6">
    <source>
        <dbReference type="ARBA" id="ARBA00022806"/>
    </source>
</evidence>
<keyword evidence="6" id="KW-0347">Helicase</keyword>
<feature type="compositionally biased region" description="Basic and acidic residues" evidence="12">
    <location>
        <begin position="863"/>
        <end position="873"/>
    </location>
</feature>
<feature type="region of interest" description="Disordered" evidence="12">
    <location>
        <begin position="1656"/>
        <end position="1891"/>
    </location>
</feature>
<reference evidence="15" key="1">
    <citation type="submission" date="2020-03" db="EMBL/GenBank/DDBJ databases">
        <title>Relaxed selection underlies rapid genomic changes in the transitions from sociality to social parasitism in ants.</title>
        <authorList>
            <person name="Bi X."/>
        </authorList>
    </citation>
    <scope>NUCLEOTIDE SEQUENCE</scope>
    <source>
        <strain evidence="15">BGI-DK2014a</strain>
        <tissue evidence="15">Whole body</tissue>
    </source>
</reference>
<dbReference type="Proteomes" id="UP000669903">
    <property type="component" value="Unassembled WGS sequence"/>
</dbReference>
<feature type="region of interest" description="Disordered" evidence="12">
    <location>
        <begin position="210"/>
        <end position="229"/>
    </location>
</feature>
<feature type="compositionally biased region" description="Basic and acidic residues" evidence="12">
    <location>
        <begin position="2277"/>
        <end position="2292"/>
    </location>
</feature>
<dbReference type="GO" id="GO:0005524">
    <property type="term" value="F:ATP binding"/>
    <property type="evidence" value="ECO:0007669"/>
    <property type="project" value="UniProtKB-KW"/>
</dbReference>
<feature type="region of interest" description="Disordered" evidence="12">
    <location>
        <begin position="916"/>
        <end position="937"/>
    </location>
</feature>
<feature type="compositionally biased region" description="Basic and acidic residues" evidence="12">
    <location>
        <begin position="1337"/>
        <end position="1347"/>
    </location>
</feature>
<feature type="domain" description="Helicase ATP-binding" evidence="13">
    <location>
        <begin position="1968"/>
        <end position="2152"/>
    </location>
</feature>
<dbReference type="InterPro" id="IPR014001">
    <property type="entry name" value="Helicase_ATP-bd"/>
</dbReference>
<feature type="compositionally biased region" description="Basic and acidic residues" evidence="12">
    <location>
        <begin position="262"/>
        <end position="292"/>
    </location>
</feature>
<keyword evidence="8 11" id="KW-0175">Coiled coil</keyword>
<dbReference type="GO" id="GO:0005634">
    <property type="term" value="C:nucleus"/>
    <property type="evidence" value="ECO:0007669"/>
    <property type="project" value="UniProtKB-SubCell"/>
</dbReference>
<dbReference type="InterPro" id="IPR054552">
    <property type="entry name" value="SPT2_N"/>
</dbReference>
<dbReference type="CDD" id="cd18793">
    <property type="entry name" value="SF2_C_SNF"/>
    <property type="match status" value="1"/>
</dbReference>
<accession>A0A836K8T0</accession>
<dbReference type="InterPro" id="IPR049730">
    <property type="entry name" value="SNF2/RAD54-like_C"/>
</dbReference>
<dbReference type="SMART" id="SM00490">
    <property type="entry name" value="HELICc"/>
    <property type="match status" value="1"/>
</dbReference>
<feature type="compositionally biased region" description="Basic and acidic residues" evidence="12">
    <location>
        <begin position="817"/>
        <end position="836"/>
    </location>
</feature>
<evidence type="ECO:0000256" key="12">
    <source>
        <dbReference type="SAM" id="MobiDB-lite"/>
    </source>
</evidence>
<feature type="compositionally biased region" description="Basic and acidic residues" evidence="12">
    <location>
        <begin position="1694"/>
        <end position="1718"/>
    </location>
</feature>
<feature type="coiled-coil region" evidence="11">
    <location>
        <begin position="37"/>
        <end position="70"/>
    </location>
</feature>
<comment type="caution">
    <text evidence="15">The sequence shown here is derived from an EMBL/GenBank/DDBJ whole genome shotgun (WGS) entry which is preliminary data.</text>
</comment>
<feature type="compositionally biased region" description="Basic and acidic residues" evidence="12">
    <location>
        <begin position="1383"/>
        <end position="1399"/>
    </location>
</feature>
<dbReference type="Pfam" id="PF00176">
    <property type="entry name" value="SNF2-rel_dom"/>
    <property type="match status" value="1"/>
</dbReference>
<feature type="compositionally biased region" description="Basic and acidic residues" evidence="12">
    <location>
        <begin position="1086"/>
        <end position="1095"/>
    </location>
</feature>
<dbReference type="GO" id="GO:0016887">
    <property type="term" value="F:ATP hydrolysis activity"/>
    <property type="evidence" value="ECO:0007669"/>
    <property type="project" value="InterPro"/>
</dbReference>
<organism evidence="15 16">
    <name type="scientific">Acromyrmex charruanus</name>
    <dbReference type="NCBI Taxonomy" id="2715315"/>
    <lineage>
        <taxon>Eukaryota</taxon>
        <taxon>Metazoa</taxon>
        <taxon>Ecdysozoa</taxon>
        <taxon>Arthropoda</taxon>
        <taxon>Hexapoda</taxon>
        <taxon>Insecta</taxon>
        <taxon>Pterygota</taxon>
        <taxon>Neoptera</taxon>
        <taxon>Endopterygota</taxon>
        <taxon>Hymenoptera</taxon>
        <taxon>Apocrita</taxon>
        <taxon>Aculeata</taxon>
        <taxon>Formicoidea</taxon>
        <taxon>Formicidae</taxon>
        <taxon>Myrmicinae</taxon>
        <taxon>Acromyrmex</taxon>
    </lineage>
</organism>
<feature type="compositionally biased region" description="Basic residues" evidence="12">
    <location>
        <begin position="1759"/>
        <end position="1769"/>
    </location>
</feature>
<feature type="compositionally biased region" description="Polar residues" evidence="12">
    <location>
        <begin position="875"/>
        <end position="891"/>
    </location>
</feature>
<feature type="non-terminal residue" evidence="15">
    <location>
        <position position="2882"/>
    </location>
</feature>
<name>A0A836K8T0_9HYME</name>
<evidence type="ECO:0000256" key="4">
    <source>
        <dbReference type="ARBA" id="ARBA00022741"/>
    </source>
</evidence>
<dbReference type="InterPro" id="IPR027417">
    <property type="entry name" value="P-loop_NTPase"/>
</dbReference>
<dbReference type="GO" id="GO:0003677">
    <property type="term" value="F:DNA binding"/>
    <property type="evidence" value="ECO:0007669"/>
    <property type="project" value="UniProtKB-KW"/>
</dbReference>
<dbReference type="PANTHER" id="PTHR45797:SF3">
    <property type="entry name" value="TRANSCRIPTIONAL REGULATOR ATRX HOMOLOG"/>
    <property type="match status" value="1"/>
</dbReference>
<dbReference type="InterPro" id="IPR000330">
    <property type="entry name" value="SNF2_N"/>
</dbReference>
<feature type="compositionally biased region" description="Basic and acidic residues" evidence="12">
    <location>
        <begin position="1210"/>
        <end position="1222"/>
    </location>
</feature>
<feature type="compositionally biased region" description="Basic and acidic residues" evidence="12">
    <location>
        <begin position="1180"/>
        <end position="1199"/>
    </location>
</feature>
<dbReference type="Gene3D" id="3.40.50.300">
    <property type="entry name" value="P-loop containing nucleotide triphosphate hydrolases"/>
    <property type="match status" value="1"/>
</dbReference>
<feature type="compositionally biased region" description="Polar residues" evidence="12">
    <location>
        <begin position="1149"/>
        <end position="1163"/>
    </location>
</feature>
<feature type="non-terminal residue" evidence="15">
    <location>
        <position position="1"/>
    </location>
</feature>
<protein>
    <submittedName>
        <fullName evidence="15">ATRX regulator</fullName>
    </submittedName>
</protein>
<feature type="domain" description="Helicase C-terminal" evidence="14">
    <location>
        <begin position="2404"/>
        <end position="2581"/>
    </location>
</feature>
<feature type="region of interest" description="Disordered" evidence="12">
    <location>
        <begin position="1330"/>
        <end position="1356"/>
    </location>
</feature>
<dbReference type="SUPFAM" id="SSF52540">
    <property type="entry name" value="P-loop containing nucleoside triphosphate hydrolases"/>
    <property type="match status" value="2"/>
</dbReference>
<feature type="region of interest" description="Disordered" evidence="12">
    <location>
        <begin position="782"/>
        <end position="901"/>
    </location>
</feature>
<comment type="similarity">
    <text evidence="3">Belongs to the SNF2/RAD54 helicase family.</text>
</comment>
<dbReference type="GO" id="GO:0004386">
    <property type="term" value="F:helicase activity"/>
    <property type="evidence" value="ECO:0007669"/>
    <property type="project" value="UniProtKB-KW"/>
</dbReference>
<dbReference type="Pfam" id="PF22878">
    <property type="entry name" value="SPT2_N"/>
    <property type="match status" value="1"/>
</dbReference>
<keyword evidence="10" id="KW-0539">Nucleus</keyword>
<feature type="compositionally biased region" description="Basic and acidic residues" evidence="12">
    <location>
        <begin position="1728"/>
        <end position="1742"/>
    </location>
</feature>
<feature type="compositionally biased region" description="Basic and acidic residues" evidence="12">
    <location>
        <begin position="1770"/>
        <end position="1782"/>
    </location>
</feature>
<feature type="compositionally biased region" description="Basic and acidic residues" evidence="12">
    <location>
        <begin position="1043"/>
        <end position="1062"/>
    </location>
</feature>
<comment type="subcellular location">
    <subcellularLocation>
        <location evidence="1">Nucleus</location>
    </subcellularLocation>
</comment>
<evidence type="ECO:0000256" key="10">
    <source>
        <dbReference type="ARBA" id="ARBA00023242"/>
    </source>
</evidence>
<dbReference type="SMART" id="SM00487">
    <property type="entry name" value="DEXDc"/>
    <property type="match status" value="1"/>
</dbReference>
<feature type="compositionally biased region" description="Low complexity" evidence="12">
    <location>
        <begin position="2300"/>
        <end position="2318"/>
    </location>
</feature>
<feature type="region of interest" description="Disordered" evidence="12">
    <location>
        <begin position="262"/>
        <end position="299"/>
    </location>
</feature>
<evidence type="ECO:0000259" key="13">
    <source>
        <dbReference type="PROSITE" id="PS51192"/>
    </source>
</evidence>
<feature type="region of interest" description="Disordered" evidence="12">
    <location>
        <begin position="163"/>
        <end position="191"/>
    </location>
</feature>
<sequence>MDFPTLISVAEKNEVKKQTVPCYQTKFAPLKKQSKQSKTLSDNIKKFLARKEEEERQKALEEKRKKENLLALRDQKTQNRINKHLKVCKAANKSVIEDAIDSENTAITIAGSPSQPDEDDYGYESQAASALYNQLMNKYNSLPPEKPLFSASERTVKDIASTKDRVKQALKQQELEESSGHRKKRKSNISNIKETEIEEKVEKNNKEINNKVKEVKENKDEKPKVKKKSSLPPIRFAELLKLAEVKQHEPVVIEVKPKVENERPMTKRQKMEHIQERERKEQREKKNLEANKKTSISSKLDKTQVNRISKANEKSIISNSTSIQLNKTPKCATTIPKQITDKFDGKHNVEKSNSNKSLFQNELLEERKKLEAERRQLEEMRRAIEEEKKKLVHSKNKIENVKSEPCDKLNITKSKSINKQISKDIKSRQYSPSDLKLQSTLANTKPKQFPPSDVRSTKSNTVVKKVSNKRRICDDEEDDSDLIDFIDDGPEDNEEDYSKHISEIFGYDKSKYRNIDDDDDTAMESNFAQQLKEEYISSKIVDDIAHAQSVEYRLENKIPLEMFLICWNELKNIQTRFDEDKARHYCHICGIYNRKLYECCNKNCFSAFCKGCIKRNVSLSLLDAEKDDWECFICNPKPLWDLRAICATVIDSLPKKSNKGRSNKIEKKILPSQIQRINETKYIQNLLDSMCDREDDDSSEKSFVSARFAGTNRRISYDVNSLRKKKKNAIDLTDSSSEDSFCKRKNLSILSKRNNQSKNESDPKVKYVGDFYSARKVSVVKEKKVSKKNKISSDSSDDSSDISSNKIRKKHTRQQNKKMDNSHNVRSRDKTKKYDSTSESEDEKYIKQNTKKRSETSQLMSHSNDERKRDKSSKQRLSNIQEDNSDNSSSKEFQKIKLQKVNRNKYSMRQLANLEIDHTKTPKNSMNNSDKDINGQSNQKNLIDMKKILMDCKKVCSDFQMYIESIEQLYGKEDEEKLVLKSIEKIDRLRMILEKKQKNLLTSYQMWSRNRKKSVTKRSNEVVTDSEQSEEKRENCIEDDDKQDGNKDVSECDKQDGNKDVSECDSEEIFSADETRSPQKMQAARHKVDLARTEKSLNNNETDTDDEDRMSINKSKINNDKSNVDDDLATSPILRLKEKKITKERSSKKQLSSECNKSNSDTQSSDKNETEIEDSPSKSSSKEMALENDETNRLKRNIIDESMDMFGTPPEDREKSRMEVERNCDKEELLQTSKDKLLDPCENSLQNQISDQKERTFLEEEEDLSNQSNQEKVAAMSVTNKEIYNDSKASKKTNINDNESLDDAEALAKEALLADSDTSETYKNVAKLTEVSTDDETTNRIEKKNELEDNDSDVNSVSTIKLSTFKKNVNIDTEKDVITEAEIKAKKKSDDQSDERSHQEMSSSEEENIKTEKAAKKALLESDDSISLKESRESADSFKKFESDSSKKNAEAKRSLLASSSDDSSSELTLSEMINVSKNIKRNRESETDGEYNVSRLKKRKLKLNENYYYKNDKKLRMSCKVHLERLSTEILKRYSHALKKSREYLEHKEFKSLVNLDKLERSRKKNTKKDSDSLMDNDSSSKNSKRSNKKENTKIREESLMDHLRKIENGDTVATVETDLDTEDQSIYQKQNVDDNITTSNEALISEADRLAKENLLNSSDSDEKEVVLDSDSSIKNDDTNEKKENKKKQYQKKSEEKTSKDDNKKDKSDWRRDKILTMKLSDSDSDAEREKWEKKQEKLANKSKNNNSDSDEEKSFKSKRKKKKTGRRIIDSDSDIKITDVDSDNSSNTSSPFITLNSNDSDDTRKEKEKSKRNKRRKRGDSSGTDSSLPEKKPKPKRKRIKKMASDSDSTDVEMINSQESSPGKSGRKNIRKVLKDKQVAEDTKQAAKEEEERLKRIAERQALYNEMFEMRLAGEEKVDKLILDFDTETKQELVTVHKELVKHLKPHQAQGIKFMWDACFESLERVKTTSGSGCIIAHCMGLGKTLQVITLTHTLLTHEATNVKTVLVVCPLSTVLNWRNEYNTWLKDLDDFEVYELTKFKKNFERKYQLQRWQKTGGVMIIGYEMFRNLTGPNRNIRKAMKEVILECLVDPGADLVVCDEGHLLKNEDTALSKCMRNVKTLRRIVLTGTPLQNNLIEYHCMVQFAKPNLLGTKKEFSNRFVNPITNGQFHDSTAYDVKLMKKRAHVLHKMLEGSVQRFDYSVLTPFLPPKQEYVIFVRLTDVQIKLYQYYLENVARRLSGQGRTLFADFQALQRIWTHPLVLRLNAEKIEKANEKKELSDSEGSLKDFIDDDTTDVESSSSSNSSNDSNNDSDVQAIDEKDNTNVPKRNTRNNPVGHMVGMHICKRKCSFKLMHFLLCILLLNQESTEQIKETSESEVATEWWLQFVQSEHFEDVRESAKLLLLFAILKESEQIGDKVLVFSQSLYSLTLIEEFLRRIDDQTQKDESCDTLDNHTGSWSLGLDYFRLDGQTSPENRNLWCKIFNRPTNMRARLFLISTRAGGLGINLTAANRVIIFDASWNPSHDVQSIFRIYRFGQKKPCYVYRFLAAGTMEEKIYNRQVTKLSLSCRVVDEQQIERHYSNHNLNELYTFEGYDKEKPTLNLPKDRLLAEIFLKFKDIVENYHEHDSLLENKAEEKLDEEERKQAWLEYEEEKKGKPLINPMANAALMMNQNNAFLQQCMMMRNSMQPNMMSQNIFEYENLQQLIRKDYPNATPEQQKMMTNRAIVEMYNYWEKQATLYNKQPVQSVQNPFLPVIIYFKLKILTNKSINVYNFQQRPQAPSFQQRPQVPITSNMHPQVTQLGQLLSGQSMNYVNANKPVQLNDAQAGDLIPNLFSKQNTSSNNNIGGTVDQDIIEVSGMSSVQIAAQPIDNSKIQEE</sequence>
<evidence type="ECO:0000313" key="16">
    <source>
        <dbReference type="Proteomes" id="UP000669903"/>
    </source>
</evidence>
<feature type="compositionally biased region" description="Basic residues" evidence="12">
    <location>
        <begin position="806"/>
        <end position="816"/>
    </location>
</feature>
<evidence type="ECO:0000313" key="15">
    <source>
        <dbReference type="EMBL" id="KAG5346550.1"/>
    </source>
</evidence>
<evidence type="ECO:0000256" key="8">
    <source>
        <dbReference type="ARBA" id="ARBA00023054"/>
    </source>
</evidence>
<evidence type="ECO:0000259" key="14">
    <source>
        <dbReference type="PROSITE" id="PS51194"/>
    </source>
</evidence>
<dbReference type="InterPro" id="IPR044574">
    <property type="entry name" value="ARIP4-like"/>
</dbReference>
<dbReference type="PROSITE" id="PS51192">
    <property type="entry name" value="HELICASE_ATP_BIND_1"/>
    <property type="match status" value="1"/>
</dbReference>
<dbReference type="EMBL" id="JAANIC010001552">
    <property type="protein sequence ID" value="KAG5346550.1"/>
    <property type="molecule type" value="Genomic_DNA"/>
</dbReference>
<feature type="region of interest" description="Disordered" evidence="12">
    <location>
        <begin position="2277"/>
        <end position="2340"/>
    </location>
</feature>
<keyword evidence="7" id="KW-0067">ATP-binding</keyword>
<dbReference type="PANTHER" id="PTHR45797">
    <property type="entry name" value="RAD54-LIKE"/>
    <property type="match status" value="1"/>
</dbReference>
<feature type="region of interest" description="Disordered" evidence="12">
    <location>
        <begin position="1009"/>
        <end position="1222"/>
    </location>
</feature>
<gene>
    <name evidence="15" type="primary">Xnp</name>
    <name evidence="15" type="ORF">G6Z76_0009160</name>
</gene>
<feature type="compositionally biased region" description="Polar residues" evidence="12">
    <location>
        <begin position="922"/>
        <end position="937"/>
    </location>
</feature>
<keyword evidence="4" id="KW-0547">Nucleotide-binding</keyword>
<evidence type="ECO:0000256" key="5">
    <source>
        <dbReference type="ARBA" id="ARBA00022801"/>
    </source>
</evidence>
<keyword evidence="16" id="KW-1185">Reference proteome</keyword>
<dbReference type="Pfam" id="PF00271">
    <property type="entry name" value="Helicase_C"/>
    <property type="match status" value="1"/>
</dbReference>
<dbReference type="InterPro" id="IPR001650">
    <property type="entry name" value="Helicase_C-like"/>
</dbReference>
<dbReference type="Gene3D" id="3.40.50.10810">
    <property type="entry name" value="Tandem AAA-ATPase domain"/>
    <property type="match status" value="1"/>
</dbReference>
<feature type="compositionally biased region" description="Basic residues" evidence="12">
    <location>
        <begin position="1836"/>
        <end position="1845"/>
    </location>
</feature>
<feature type="compositionally biased region" description="Polar residues" evidence="12">
    <location>
        <begin position="2327"/>
        <end position="2337"/>
    </location>
</feature>
<evidence type="ECO:0000256" key="9">
    <source>
        <dbReference type="ARBA" id="ARBA00023125"/>
    </source>
</evidence>
<feature type="compositionally biased region" description="Basic and acidic residues" evidence="12">
    <location>
        <begin position="1876"/>
        <end position="1891"/>
    </location>
</feature>
<feature type="compositionally biased region" description="Low complexity" evidence="12">
    <location>
        <begin position="1455"/>
        <end position="1468"/>
    </location>
</feature>
<comment type="similarity">
    <text evidence="2">Belongs to the SPT2 family.</text>
</comment>
<evidence type="ECO:0000256" key="1">
    <source>
        <dbReference type="ARBA" id="ARBA00004123"/>
    </source>
</evidence>
<feature type="compositionally biased region" description="Basic and acidic residues" evidence="12">
    <location>
        <begin position="210"/>
        <end position="223"/>
    </location>
</feature>
<keyword evidence="5" id="KW-0378">Hydrolase</keyword>
<feature type="compositionally biased region" description="Basic and acidic residues" evidence="12">
    <location>
        <begin position="1666"/>
        <end position="1686"/>
    </location>
</feature>
<feature type="region of interest" description="Disordered" evidence="12">
    <location>
        <begin position="1562"/>
        <end position="1597"/>
    </location>
</feature>
<dbReference type="PROSITE" id="PS51194">
    <property type="entry name" value="HELICASE_CTER"/>
    <property type="match status" value="1"/>
</dbReference>
<evidence type="ECO:0000256" key="7">
    <source>
        <dbReference type="ARBA" id="ARBA00022840"/>
    </source>
</evidence>